<proteinExistence type="predicted"/>
<dbReference type="EMBL" id="JAVHJL010000009">
    <property type="protein sequence ID" value="KAK6497651.1"/>
    <property type="molecule type" value="Genomic_DNA"/>
</dbReference>
<evidence type="ECO:0000313" key="3">
    <source>
        <dbReference type="Proteomes" id="UP001370758"/>
    </source>
</evidence>
<evidence type="ECO:0000313" key="2">
    <source>
        <dbReference type="EMBL" id="KAK6497651.1"/>
    </source>
</evidence>
<keyword evidence="1" id="KW-0732">Signal</keyword>
<dbReference type="Proteomes" id="UP001370758">
    <property type="component" value="Unassembled WGS sequence"/>
</dbReference>
<organism evidence="2 3">
    <name type="scientific">Arthrobotrys musiformis</name>
    <dbReference type="NCBI Taxonomy" id="47236"/>
    <lineage>
        <taxon>Eukaryota</taxon>
        <taxon>Fungi</taxon>
        <taxon>Dikarya</taxon>
        <taxon>Ascomycota</taxon>
        <taxon>Pezizomycotina</taxon>
        <taxon>Orbiliomycetes</taxon>
        <taxon>Orbiliales</taxon>
        <taxon>Orbiliaceae</taxon>
        <taxon>Arthrobotrys</taxon>
    </lineage>
</organism>
<feature type="signal peptide" evidence="1">
    <location>
        <begin position="1"/>
        <end position="18"/>
    </location>
</feature>
<comment type="caution">
    <text evidence="2">The sequence shown here is derived from an EMBL/GenBank/DDBJ whole genome shotgun (WGS) entry which is preliminary data.</text>
</comment>
<feature type="chain" id="PRO_5043990245" evidence="1">
    <location>
        <begin position="19"/>
        <end position="364"/>
    </location>
</feature>
<evidence type="ECO:0000256" key="1">
    <source>
        <dbReference type="SAM" id="SignalP"/>
    </source>
</evidence>
<accession>A0AAV9VYT1</accession>
<protein>
    <submittedName>
        <fullName evidence="2">Uncharacterized protein</fullName>
    </submittedName>
</protein>
<reference evidence="2 3" key="1">
    <citation type="submission" date="2023-08" db="EMBL/GenBank/DDBJ databases">
        <authorList>
            <person name="Palmer J.M."/>
        </authorList>
    </citation>
    <scope>NUCLEOTIDE SEQUENCE [LARGE SCALE GENOMIC DNA]</scope>
    <source>
        <strain evidence="2 3">TWF481</strain>
    </source>
</reference>
<gene>
    <name evidence="2" type="ORF">TWF481_012056</name>
</gene>
<name>A0AAV9VYT1_9PEZI</name>
<keyword evidence="3" id="KW-1185">Reference proteome</keyword>
<sequence>MATLISILASLFVYQVSAWSRHHLANNGYCDKILNFRDARDDFMNNSTDITSTQYKHFEFDPRWRPYNCPKTFPYAACFIRNDTITKSCLENTLCSYEPSAVTSNWTSALRKPLGVPYNPRALFYRGDQNLESRNTSRFSFAPRYYIRSAPLKGFYLNSITIAFAAKFPYGERIEDDYRARSIVIRGYKRGVDPFKPRRKGDPEVAMEILNITFPALGAGMRANRTEFVFPTITPMPNATGAGNYSQSLTTYLPQTPIFQTSGRVYVYPPPAIVGTIPGVADPMVFLRYEFPQAASGVGKWAGIVMLEISAYRERVDFNEYRLPALADSSRAVIPSAGEFFLKALNISQNTHWGECADFEEETY</sequence>
<dbReference type="AlphaFoldDB" id="A0AAV9VYT1"/>